<dbReference type="GO" id="GO:0031125">
    <property type="term" value="P:rRNA 3'-end processing"/>
    <property type="evidence" value="ECO:0007669"/>
    <property type="project" value="TreeGrafter"/>
</dbReference>
<dbReference type="Gene3D" id="1.10.3210.10">
    <property type="entry name" value="Hypothetical protein af1432"/>
    <property type="match status" value="1"/>
</dbReference>
<feature type="region of interest" description="Disordered" evidence="2">
    <location>
        <begin position="315"/>
        <end position="476"/>
    </location>
</feature>
<feature type="domain" description="HD" evidence="3">
    <location>
        <begin position="167"/>
        <end position="288"/>
    </location>
</feature>
<dbReference type="RefSeq" id="WP_050724900.1">
    <property type="nucleotide sequence ID" value="NZ_CP012332.1"/>
</dbReference>
<feature type="compositionally biased region" description="Low complexity" evidence="2">
    <location>
        <begin position="446"/>
        <end position="459"/>
    </location>
</feature>
<dbReference type="InterPro" id="IPR004365">
    <property type="entry name" value="NA-bd_OB_tRNA"/>
</dbReference>
<dbReference type="InterPro" id="IPR050798">
    <property type="entry name" value="YhaM_exoribonuc/phosphodiest"/>
</dbReference>
<dbReference type="InterPro" id="IPR012340">
    <property type="entry name" value="NA-bd_OB-fold"/>
</dbReference>
<dbReference type="InterPro" id="IPR006674">
    <property type="entry name" value="HD_domain"/>
</dbReference>
<keyword evidence="5" id="KW-1185">Reference proteome</keyword>
<dbReference type="Gene3D" id="2.40.50.140">
    <property type="entry name" value="Nucleic acid-binding proteins"/>
    <property type="match status" value="1"/>
</dbReference>
<dbReference type="InterPro" id="IPR006675">
    <property type="entry name" value="HDIG_dom"/>
</dbReference>
<dbReference type="AlphaFoldDB" id="A0A0K1PA88"/>
<organism evidence="4 5">
    <name type="scientific">Vulgatibacter incomptus</name>
    <dbReference type="NCBI Taxonomy" id="1391653"/>
    <lineage>
        <taxon>Bacteria</taxon>
        <taxon>Pseudomonadati</taxon>
        <taxon>Myxococcota</taxon>
        <taxon>Myxococcia</taxon>
        <taxon>Myxococcales</taxon>
        <taxon>Cystobacterineae</taxon>
        <taxon>Vulgatibacteraceae</taxon>
        <taxon>Vulgatibacter</taxon>
    </lineage>
</organism>
<dbReference type="KEGG" id="vin:AKJ08_0840"/>
<dbReference type="PANTHER" id="PTHR37294">
    <property type="entry name" value="3'-5' EXORIBONUCLEASE YHAM"/>
    <property type="match status" value="1"/>
</dbReference>
<dbReference type="PANTHER" id="PTHR37294:SF1">
    <property type="entry name" value="3'-5' EXORIBONUCLEASE YHAM"/>
    <property type="match status" value="1"/>
</dbReference>
<dbReference type="GO" id="GO:0003676">
    <property type="term" value="F:nucleic acid binding"/>
    <property type="evidence" value="ECO:0007669"/>
    <property type="project" value="InterPro"/>
</dbReference>
<dbReference type="Pfam" id="PF01966">
    <property type="entry name" value="HD"/>
    <property type="match status" value="1"/>
</dbReference>
<evidence type="ECO:0000259" key="3">
    <source>
        <dbReference type="PROSITE" id="PS51831"/>
    </source>
</evidence>
<feature type="compositionally biased region" description="Basic residues" evidence="2">
    <location>
        <begin position="327"/>
        <end position="339"/>
    </location>
</feature>
<dbReference type="Proteomes" id="UP000055590">
    <property type="component" value="Chromosome"/>
</dbReference>
<dbReference type="PATRIC" id="fig|1391653.3.peg.864"/>
<dbReference type="CDD" id="cd04492">
    <property type="entry name" value="YhaM_OBF_like"/>
    <property type="match status" value="1"/>
</dbReference>
<feature type="compositionally biased region" description="Basic and acidic residues" evidence="2">
    <location>
        <begin position="405"/>
        <end position="427"/>
    </location>
</feature>
<accession>A0A0K1PA88</accession>
<dbReference type="Pfam" id="PF01336">
    <property type="entry name" value="tRNA_anti-codon"/>
    <property type="match status" value="1"/>
</dbReference>
<reference evidence="4 5" key="1">
    <citation type="submission" date="2015-08" db="EMBL/GenBank/DDBJ databases">
        <authorList>
            <person name="Babu N.S."/>
            <person name="Beckwith C.J."/>
            <person name="Beseler K.G."/>
            <person name="Brison A."/>
            <person name="Carone J.V."/>
            <person name="Caskin T.P."/>
            <person name="Diamond M."/>
            <person name="Durham M.E."/>
            <person name="Foxe J.M."/>
            <person name="Go M."/>
            <person name="Henderson B.A."/>
            <person name="Jones I.B."/>
            <person name="McGettigan J.A."/>
            <person name="Micheletti S.J."/>
            <person name="Nasrallah M.E."/>
            <person name="Ortiz D."/>
            <person name="Piller C.R."/>
            <person name="Privatt S.R."/>
            <person name="Schneider S.L."/>
            <person name="Sharp S."/>
            <person name="Smith T.C."/>
            <person name="Stanton J.D."/>
            <person name="Ullery H.E."/>
            <person name="Wilson R.J."/>
            <person name="Serrano M.G."/>
            <person name="Buck G."/>
            <person name="Lee V."/>
            <person name="Wang Y."/>
            <person name="Carvalho R."/>
            <person name="Voegtly L."/>
            <person name="Shi R."/>
            <person name="Duckworth R."/>
            <person name="Johnson A."/>
            <person name="Loviza R."/>
            <person name="Walstead R."/>
            <person name="Shah Z."/>
            <person name="Kiflezghi M."/>
            <person name="Wade K."/>
            <person name="Ball S.L."/>
            <person name="Bradley K.W."/>
            <person name="Asai D.J."/>
            <person name="Bowman C.A."/>
            <person name="Russell D.A."/>
            <person name="Pope W.H."/>
            <person name="Jacobs-Sera D."/>
            <person name="Hendrix R.W."/>
            <person name="Hatfull G.F."/>
        </authorList>
    </citation>
    <scope>NUCLEOTIDE SEQUENCE [LARGE SCALE GENOMIC DNA]</scope>
    <source>
        <strain evidence="4 5">DSM 27710</strain>
    </source>
</reference>
<protein>
    <submittedName>
        <fullName evidence="4">3'-&gt;5' exoribonuclease Bsu YhaM</fullName>
    </submittedName>
</protein>
<proteinExistence type="predicted"/>
<dbReference type="PROSITE" id="PS51831">
    <property type="entry name" value="HD"/>
    <property type="match status" value="1"/>
</dbReference>
<feature type="compositionally biased region" description="Basic and acidic residues" evidence="2">
    <location>
        <begin position="345"/>
        <end position="366"/>
    </location>
</feature>
<dbReference type="CDD" id="cd00077">
    <property type="entry name" value="HDc"/>
    <property type="match status" value="1"/>
</dbReference>
<sequence>MDRLWVKDVEAGRRAEGVFLVARKQQATGKNGKVFLKLLLQDKTGQLDARVWNTTDEVLGAFEAGDRVEVGGQVGSFQGRPQLTVEKIEKSLAELDPADFAFEAPAVEAPAAERDGAFQALRGELHRVSDPHVRALLLSFVDDPGIASKLRRAPAAKEIHHAYPGGLLEHILSCVRLAGRLADQYPMADRDLLIAGAFLHDIGKVSELSYDKGATGYTDEGRLIGHLVMTATWIAERARAITGFPKELELHLVHMVLAHHGRLEYGSPKLPMTLEAFLVHALDEIDSRVNAMLGQMARSPGQRWAEPQKAHERLVWKAPAPTEGGRKRGAPAKGLGKRKGGPEAPQEKPKEKQKREPAPEGGEGPRRAAGGAQAERPRRERPPREREAREREPREPAAAEPVAAEGERPLREGEERRGPKILKRAEGAPKAAGGEKLTFKPFSAFTGGEEPTPSEGPTPAEERPAEEGSGELPQAE</sequence>
<evidence type="ECO:0000256" key="1">
    <source>
        <dbReference type="ARBA" id="ARBA00022801"/>
    </source>
</evidence>
<dbReference type="InterPro" id="IPR003607">
    <property type="entry name" value="HD/PDEase_dom"/>
</dbReference>
<evidence type="ECO:0000313" key="5">
    <source>
        <dbReference type="Proteomes" id="UP000055590"/>
    </source>
</evidence>
<keyword evidence="1" id="KW-0378">Hydrolase</keyword>
<dbReference type="GO" id="GO:0016787">
    <property type="term" value="F:hydrolase activity"/>
    <property type="evidence" value="ECO:0007669"/>
    <property type="project" value="UniProtKB-KW"/>
</dbReference>
<dbReference type="SMART" id="SM00471">
    <property type="entry name" value="HDc"/>
    <property type="match status" value="1"/>
</dbReference>
<dbReference type="NCBIfam" id="TIGR00277">
    <property type="entry name" value="HDIG"/>
    <property type="match status" value="1"/>
</dbReference>
<dbReference type="EMBL" id="CP012332">
    <property type="protein sequence ID" value="AKU90453.1"/>
    <property type="molecule type" value="Genomic_DNA"/>
</dbReference>
<dbReference type="SUPFAM" id="SSF109604">
    <property type="entry name" value="HD-domain/PDEase-like"/>
    <property type="match status" value="1"/>
</dbReference>
<evidence type="ECO:0000313" key="4">
    <source>
        <dbReference type="EMBL" id="AKU90453.1"/>
    </source>
</evidence>
<name>A0A0K1PA88_9BACT</name>
<feature type="compositionally biased region" description="Basic and acidic residues" evidence="2">
    <location>
        <begin position="375"/>
        <end position="397"/>
    </location>
</feature>
<evidence type="ECO:0000256" key="2">
    <source>
        <dbReference type="SAM" id="MobiDB-lite"/>
    </source>
</evidence>
<gene>
    <name evidence="4" type="ORF">AKJ08_0840</name>
</gene>
<dbReference type="OrthoDB" id="9778453at2"/>
<dbReference type="STRING" id="1391653.AKJ08_0840"/>